<dbReference type="Gene3D" id="3.40.50.1820">
    <property type="entry name" value="alpha/beta hydrolase"/>
    <property type="match status" value="1"/>
</dbReference>
<dbReference type="PANTHER" id="PTHR36837:SF2">
    <property type="entry name" value="POLY(3-HYDROXYALKANOATE) POLYMERASE SUBUNIT PHAC"/>
    <property type="match status" value="1"/>
</dbReference>
<feature type="domain" description="AB hydrolase-1" evidence="7">
    <location>
        <begin position="75"/>
        <end position="340"/>
    </location>
</feature>
<protein>
    <recommendedName>
        <fullName evidence="2">Poly(3-hydroxyalkanoate) polymerase subunit PhaC</fullName>
    </recommendedName>
    <alternativeName>
        <fullName evidence="6">PHB synthase subunit PhaC</fullName>
    </alternativeName>
</protein>
<reference evidence="8" key="1">
    <citation type="journal article" date="2002" name="Environ. Microbiol.">
        <title>First insight into the genome of an uncultivated crenarchaeote from soil.</title>
        <authorList>
            <person name="Quaiser A."/>
            <person name="Ochsenreiter T."/>
            <person name="Klenk H.P."/>
            <person name="Kletzin A."/>
            <person name="Treusch A.H."/>
            <person name="Meurer G."/>
            <person name="Eck J."/>
            <person name="Sensen C.W."/>
            <person name="Schleper C."/>
        </authorList>
    </citation>
    <scope>NUCLEOTIDE SEQUENCE</scope>
</reference>
<evidence type="ECO:0000256" key="1">
    <source>
        <dbReference type="ARBA" id="ARBA00004683"/>
    </source>
</evidence>
<evidence type="ECO:0000313" key="8">
    <source>
        <dbReference type="EMBL" id="CAD42686.1"/>
    </source>
</evidence>
<dbReference type="InterPro" id="IPR029058">
    <property type="entry name" value="AB_hydrolase_fold"/>
</dbReference>
<comment type="pathway">
    <text evidence="1">Biopolymer metabolism; poly-(R)-3-hydroxybutanoate biosynthesis.</text>
</comment>
<dbReference type="GO" id="GO:0016746">
    <property type="term" value="F:acyltransferase activity"/>
    <property type="evidence" value="ECO:0007669"/>
    <property type="project" value="UniProtKB-KW"/>
</dbReference>
<proteinExistence type="predicted"/>
<dbReference type="Pfam" id="PF00561">
    <property type="entry name" value="Abhydrolase_1"/>
    <property type="match status" value="1"/>
</dbReference>
<name>Q8NKN4_9CREN</name>
<dbReference type="PANTHER" id="PTHR36837">
    <property type="entry name" value="POLY(3-HYDROXYALKANOATE) POLYMERASE SUBUNIT PHAC"/>
    <property type="match status" value="1"/>
</dbReference>
<evidence type="ECO:0000256" key="5">
    <source>
        <dbReference type="ARBA" id="ARBA00023315"/>
    </source>
</evidence>
<dbReference type="ESTHER" id="9cren-Q8NKN4">
    <property type="family name" value="PHA_synth_III_C"/>
</dbReference>
<evidence type="ECO:0000256" key="6">
    <source>
        <dbReference type="ARBA" id="ARBA00033356"/>
    </source>
</evidence>
<dbReference type="InterPro" id="IPR000073">
    <property type="entry name" value="AB_hydrolase_1"/>
</dbReference>
<dbReference type="EMBL" id="AJ496176">
    <property type="protein sequence ID" value="CAD42686.1"/>
    <property type="molecule type" value="Genomic_DNA"/>
</dbReference>
<dbReference type="SUPFAM" id="SSF53474">
    <property type="entry name" value="alpha/beta-Hydrolases"/>
    <property type="match status" value="1"/>
</dbReference>
<organism evidence="8">
    <name type="scientific">uncultured crenarchaeote</name>
    <dbReference type="NCBI Taxonomy" id="29281"/>
    <lineage>
        <taxon>Archaea</taxon>
        <taxon>Thermoproteota</taxon>
        <taxon>environmental samples</taxon>
    </lineage>
</organism>
<evidence type="ECO:0000256" key="4">
    <source>
        <dbReference type="ARBA" id="ARBA00022752"/>
    </source>
</evidence>
<evidence type="ECO:0000256" key="3">
    <source>
        <dbReference type="ARBA" id="ARBA00022679"/>
    </source>
</evidence>
<dbReference type="InterPro" id="IPR010125">
    <property type="entry name" value="PHA_synth_III_C"/>
</dbReference>
<dbReference type="GO" id="GO:0042619">
    <property type="term" value="P:poly-hydroxybutyrate biosynthetic process"/>
    <property type="evidence" value="ECO:0007669"/>
    <property type="project" value="UniProtKB-KW"/>
</dbReference>
<accession>Q8NKN4</accession>
<dbReference type="UniPathway" id="UPA00917"/>
<dbReference type="InterPro" id="IPR051321">
    <property type="entry name" value="PHA/PHB_synthase"/>
</dbReference>
<evidence type="ECO:0000259" key="7">
    <source>
        <dbReference type="Pfam" id="PF00561"/>
    </source>
</evidence>
<keyword evidence="4" id="KW-0583">PHB biosynthesis</keyword>
<keyword evidence="3" id="KW-0808">Transferase</keyword>
<dbReference type="NCBIfam" id="TIGR01836">
    <property type="entry name" value="PHA_synth_III_C"/>
    <property type="match status" value="1"/>
</dbReference>
<keyword evidence="5" id="KW-0012">Acyltransferase</keyword>
<sequence length="361" mass="42323">MRKKMNNSLINYLVNDYFTFVRDPDNISKLKEIRKKLSNIENIKTGSSEYEVIRETTLFRLLHYKPLKQQTFKYPLLIVYALINKSYILDLQNDKSWIRNLLEQGINVYLIDWKPPSKLDKYITVDDYVNLFIYECVEYIKNIENIDQISLQGYCMGGTMSLMYTSLYQKNIKNLVTIAPIVDAEKDKSVIKNMAEHMDIDKVLSYHENFPYELLYLVYASLKPFKQGVNKYYNLFKNFEDESFVQNFLRIEKWLYDTPPIAGETFRQWVKDIYQQNLFAKNKMIVGENKINLSNIKVPVLNVVAEFDHLVTSDSSSSLNNLISSQDKSLMKFPTGHVGLIASNFSQKNVLPKIGKWIQTH</sequence>
<dbReference type="AlphaFoldDB" id="Q8NKN4"/>
<evidence type="ECO:0000256" key="2">
    <source>
        <dbReference type="ARBA" id="ARBA00019065"/>
    </source>
</evidence>